<dbReference type="Pfam" id="PF00196">
    <property type="entry name" value="GerE"/>
    <property type="match status" value="1"/>
</dbReference>
<sequence length="256" mass="28278">MTTEPPDLTARSWALRAEVARRVADAMYAGAPQGRMRLFAEGLSEINSRLPALERITESSIFNLQPRTFFDPLRREREPNQRTRLRGIRGHMITAPAVHLSLLAACHPDTWVAPVHIAGLVIDERLALFPGPLSVRGKPTAWLCDDPDLIEAFCDLWVRVQDVAVPIRDIPGVVELTERQLNVVSLLSAGAKDATVARLLGVSARTVTSDVSRIFEALHVSTRWEAGMVLGQATMPVPPARVDRLLRDRRSHVAGP</sequence>
<reference evidence="3" key="1">
    <citation type="journal article" date="2019" name="Int. J. Syst. Evol. Microbiol.">
        <title>The Global Catalogue of Microorganisms (GCM) 10K type strain sequencing project: providing services to taxonomists for standard genome sequencing and annotation.</title>
        <authorList>
            <consortium name="The Broad Institute Genomics Platform"/>
            <consortium name="The Broad Institute Genome Sequencing Center for Infectious Disease"/>
            <person name="Wu L."/>
            <person name="Ma J."/>
        </authorList>
    </citation>
    <scope>NUCLEOTIDE SEQUENCE [LARGE SCALE GENOMIC DNA]</scope>
    <source>
        <strain evidence="3">CGMCC 4.7289</strain>
    </source>
</reference>
<organism evidence="2 3">
    <name type="scientific">Hamadaea flava</name>
    <dbReference type="NCBI Taxonomy" id="1742688"/>
    <lineage>
        <taxon>Bacteria</taxon>
        <taxon>Bacillati</taxon>
        <taxon>Actinomycetota</taxon>
        <taxon>Actinomycetes</taxon>
        <taxon>Micromonosporales</taxon>
        <taxon>Micromonosporaceae</taxon>
        <taxon>Hamadaea</taxon>
    </lineage>
</organism>
<dbReference type="PRINTS" id="PR00038">
    <property type="entry name" value="HTHLUXR"/>
</dbReference>
<dbReference type="InterPro" id="IPR000792">
    <property type="entry name" value="Tscrpt_reg_LuxR_C"/>
</dbReference>
<keyword evidence="3" id="KW-1185">Reference proteome</keyword>
<evidence type="ECO:0000313" key="2">
    <source>
        <dbReference type="EMBL" id="MFC4133128.1"/>
    </source>
</evidence>
<dbReference type="InterPro" id="IPR036388">
    <property type="entry name" value="WH-like_DNA-bd_sf"/>
</dbReference>
<accession>A0ABV8LRZ9</accession>
<name>A0ABV8LRZ9_9ACTN</name>
<protein>
    <submittedName>
        <fullName evidence="2">LuxR C-terminal-related transcriptional regulator</fullName>
    </submittedName>
</protein>
<proteinExistence type="predicted"/>
<evidence type="ECO:0000259" key="1">
    <source>
        <dbReference type="SMART" id="SM00421"/>
    </source>
</evidence>
<dbReference type="EMBL" id="JBHSAY010000009">
    <property type="protein sequence ID" value="MFC4133128.1"/>
    <property type="molecule type" value="Genomic_DNA"/>
</dbReference>
<dbReference type="SUPFAM" id="SSF46894">
    <property type="entry name" value="C-terminal effector domain of the bipartite response regulators"/>
    <property type="match status" value="1"/>
</dbReference>
<dbReference type="Gene3D" id="1.10.10.10">
    <property type="entry name" value="Winged helix-like DNA-binding domain superfamily/Winged helix DNA-binding domain"/>
    <property type="match status" value="1"/>
</dbReference>
<dbReference type="SMART" id="SM00421">
    <property type="entry name" value="HTH_LUXR"/>
    <property type="match status" value="1"/>
</dbReference>
<dbReference type="Proteomes" id="UP001595816">
    <property type="component" value="Unassembled WGS sequence"/>
</dbReference>
<feature type="domain" description="HTH luxR-type" evidence="1">
    <location>
        <begin position="173"/>
        <end position="230"/>
    </location>
</feature>
<evidence type="ECO:0000313" key="3">
    <source>
        <dbReference type="Proteomes" id="UP001595816"/>
    </source>
</evidence>
<dbReference type="InterPro" id="IPR016032">
    <property type="entry name" value="Sig_transdc_resp-reg_C-effctor"/>
</dbReference>
<dbReference type="RefSeq" id="WP_253751674.1">
    <property type="nucleotide sequence ID" value="NZ_JAMZDZ010000001.1"/>
</dbReference>
<gene>
    <name evidence="2" type="ORF">ACFOZ4_21160</name>
</gene>
<comment type="caution">
    <text evidence="2">The sequence shown here is derived from an EMBL/GenBank/DDBJ whole genome shotgun (WGS) entry which is preliminary data.</text>
</comment>